<reference evidence="8 9" key="2">
    <citation type="journal article" date="2018" name="Proc. Natl. Acad. Sci.">
        <title>RNAi is a critical determinant of centromere evolution in closely related fungi.</title>
        <authorList>
            <person name="Yadav V."/>
            <person name="Sun S."/>
            <person name="Billmyre R.B."/>
            <person name="Thimmappa B.C."/>
            <person name="Shea T."/>
            <person name="Lintner R."/>
            <person name="Bakkeren G."/>
            <person name="Cuomo C.A."/>
            <person name="Heitman J."/>
            <person name="Sanyal K."/>
        </authorList>
    </citation>
    <scope>NUCLEOTIDE SEQUENCE [LARGE SCALE GENOMIC DNA]</scope>
    <source>
        <strain evidence="8 9">R265</strain>
    </source>
</reference>
<keyword evidence="3" id="KW-0285">Flavoprotein</keyword>
<dbReference type="GO" id="GO:0050660">
    <property type="term" value="F:flavin adenine dinucleotide binding"/>
    <property type="evidence" value="ECO:0007669"/>
    <property type="project" value="InterPro"/>
</dbReference>
<comment type="similarity">
    <text evidence="2">Belongs to the MSOX/MTOX family.</text>
</comment>
<organism evidence="8 9">
    <name type="scientific">Cryptococcus deuterogattii (strain R265)</name>
    <name type="common">Cryptococcus gattii VGII (strain R265)</name>
    <dbReference type="NCBI Taxonomy" id="294750"/>
    <lineage>
        <taxon>Eukaryota</taxon>
        <taxon>Fungi</taxon>
        <taxon>Dikarya</taxon>
        <taxon>Basidiomycota</taxon>
        <taxon>Agaricomycotina</taxon>
        <taxon>Tremellomycetes</taxon>
        <taxon>Tremellales</taxon>
        <taxon>Cryptococcaceae</taxon>
        <taxon>Cryptococcus</taxon>
        <taxon>Cryptococcus gattii species complex</taxon>
    </lineage>
</organism>
<feature type="region of interest" description="Disordered" evidence="6">
    <location>
        <begin position="414"/>
        <end position="443"/>
    </location>
</feature>
<dbReference type="KEGG" id="cdeu:CNBG_3625"/>
<dbReference type="PANTHER" id="PTHR10961:SF26">
    <property type="entry name" value="L-SACCHAROPINE OXIDASE"/>
    <property type="match status" value="1"/>
</dbReference>
<proteinExistence type="inferred from homology"/>
<dbReference type="GeneID" id="88179896"/>
<dbReference type="SUPFAM" id="SSF51905">
    <property type="entry name" value="FAD/NAD(P)-binding domain"/>
    <property type="match status" value="1"/>
</dbReference>
<dbReference type="PANTHER" id="PTHR10961">
    <property type="entry name" value="PEROXISOMAL SARCOSINE OXIDASE"/>
    <property type="match status" value="1"/>
</dbReference>
<comment type="cofactor">
    <cofactor evidence="1">
        <name>FAD</name>
        <dbReference type="ChEBI" id="CHEBI:57692"/>
    </cofactor>
</comment>
<name>A0A095CBP9_CRYD2</name>
<keyword evidence="9" id="KW-1185">Reference proteome</keyword>
<reference evidence="8 9" key="1">
    <citation type="journal article" date="2011" name="MBio">
        <title>Genome variation in Cryptococcus gattii, an emerging pathogen of immunocompetent hosts.</title>
        <authorList>
            <person name="D'Souza C.A."/>
            <person name="Kronstad J.W."/>
            <person name="Taylor G."/>
            <person name="Warren R."/>
            <person name="Yuen M."/>
            <person name="Hu G."/>
            <person name="Jung W.H."/>
            <person name="Sham A."/>
            <person name="Kidd S.E."/>
            <person name="Tangen K."/>
            <person name="Lee N."/>
            <person name="Zeilmaker T."/>
            <person name="Sawkins J."/>
            <person name="McVicker G."/>
            <person name="Shah S."/>
            <person name="Gnerre S."/>
            <person name="Griggs A."/>
            <person name="Zeng Q."/>
            <person name="Bartlett K."/>
            <person name="Li W."/>
            <person name="Wang X."/>
            <person name="Heitman J."/>
            <person name="Stajich J.E."/>
            <person name="Fraser J.A."/>
            <person name="Meyer W."/>
            <person name="Carter D."/>
            <person name="Schein J."/>
            <person name="Krzywinski M."/>
            <person name="Kwon-Chung K.J."/>
            <person name="Varma A."/>
            <person name="Wang J."/>
            <person name="Brunham R."/>
            <person name="Fyfe M."/>
            <person name="Ouellette B.F."/>
            <person name="Siddiqui A."/>
            <person name="Marra M."/>
            <person name="Jones S."/>
            <person name="Holt R."/>
            <person name="Birren B.W."/>
            <person name="Galagan J.E."/>
            <person name="Cuomo C.A."/>
        </authorList>
    </citation>
    <scope>NUCLEOTIDE SEQUENCE [LARGE SCALE GENOMIC DNA]</scope>
    <source>
        <strain evidence="8 9">R265</strain>
    </source>
</reference>
<protein>
    <submittedName>
        <fullName evidence="8">Sarcosine oxidase</fullName>
    </submittedName>
</protein>
<dbReference type="STRING" id="294750.A0A095CBP9"/>
<dbReference type="InterPro" id="IPR006076">
    <property type="entry name" value="FAD-dep_OxRdtase"/>
</dbReference>
<dbReference type="InterPro" id="IPR045170">
    <property type="entry name" value="MTOX"/>
</dbReference>
<evidence type="ECO:0000256" key="3">
    <source>
        <dbReference type="ARBA" id="ARBA00022630"/>
    </source>
</evidence>
<evidence type="ECO:0000313" key="9">
    <source>
        <dbReference type="Proteomes" id="UP000029445"/>
    </source>
</evidence>
<dbReference type="VEuPathDB" id="FungiDB:CNBG_3625"/>
<feature type="domain" description="Rhodanese" evidence="7">
    <location>
        <begin position="18"/>
        <end position="53"/>
    </location>
</feature>
<dbReference type="GO" id="GO:0008115">
    <property type="term" value="F:sarcosine oxidase activity"/>
    <property type="evidence" value="ECO:0007669"/>
    <property type="project" value="TreeGrafter"/>
</dbReference>
<dbReference type="Gene3D" id="3.30.9.10">
    <property type="entry name" value="D-Amino Acid Oxidase, subunit A, domain 2"/>
    <property type="match status" value="1"/>
</dbReference>
<feature type="compositionally biased region" description="Basic and acidic residues" evidence="6">
    <location>
        <begin position="433"/>
        <end position="443"/>
    </location>
</feature>
<dbReference type="RefSeq" id="XP_062883576.1">
    <property type="nucleotide sequence ID" value="XM_063027621.1"/>
</dbReference>
<evidence type="ECO:0000256" key="5">
    <source>
        <dbReference type="ARBA" id="ARBA00023002"/>
    </source>
</evidence>
<sequence length="443" mass="48856">MGQSSTTIASQSEALASKDSKIVIIGGGGTMGSSTALHLSRRGFTDIRIMDVYPIPSNNSAGNDLNKIAGDDQIGTYEGVADTLWDAWNTDPVFKPYVHLVGKLELTVDEAEAEFLKAKVDKMRARGRTDVEWLDNEEDVRTRAPHLKNADIKGWRGLWCGRGGWVAARDALDSVGRELEQFGVKTSFGASGAFDSLILMEDGKTIKGVRAKDGSEYEADLVVLAAGAWSPALIDLEGQCISKCWVYAHLQLTPEEAATLEGIPTVYNSKYGFFFEPRPDNHLIKLCNEFPGYTNYQEWTPFGATTPQKISVPRSHADNPTDTIPTEVLEEIQRLVKMCLPQFADRPLINQSMCWCTDTDDAKWLLCEHPKWKGLVLATGDSGHTFKMLPVVGGQVADLIEGKMSEQRKFAWRWRPGVGDPNGTGRPGPPPKDLSEVDGWRHD</sequence>
<dbReference type="InterPro" id="IPR001763">
    <property type="entry name" value="Rhodanese-like_dom"/>
</dbReference>
<dbReference type="Pfam" id="PF01266">
    <property type="entry name" value="DAO"/>
    <property type="match status" value="1"/>
</dbReference>
<evidence type="ECO:0000256" key="4">
    <source>
        <dbReference type="ARBA" id="ARBA00022827"/>
    </source>
</evidence>
<evidence type="ECO:0000256" key="2">
    <source>
        <dbReference type="ARBA" id="ARBA00010989"/>
    </source>
</evidence>
<dbReference type="HOGENOM" id="CLU_007884_0_2_1"/>
<evidence type="ECO:0000256" key="6">
    <source>
        <dbReference type="SAM" id="MobiDB-lite"/>
    </source>
</evidence>
<evidence type="ECO:0000313" key="8">
    <source>
        <dbReference type="EMBL" id="KGB77787.1"/>
    </source>
</evidence>
<dbReference type="InterPro" id="IPR036188">
    <property type="entry name" value="FAD/NAD-bd_sf"/>
</dbReference>
<gene>
    <name evidence="8" type="ORF">CNBG_3625</name>
</gene>
<dbReference type="OrthoDB" id="2219495at2759"/>
<accession>A0A095CBP9</accession>
<dbReference type="OMA" id="WFAERII"/>
<keyword evidence="5" id="KW-0560">Oxidoreductase</keyword>
<evidence type="ECO:0000256" key="1">
    <source>
        <dbReference type="ARBA" id="ARBA00001974"/>
    </source>
</evidence>
<keyword evidence="4" id="KW-0274">FAD</keyword>
<dbReference type="AlphaFoldDB" id="A0A095CBP9"/>
<dbReference type="PROSITE" id="PS50206">
    <property type="entry name" value="RHODANESE_3"/>
    <property type="match status" value="1"/>
</dbReference>
<evidence type="ECO:0000259" key="7">
    <source>
        <dbReference type="PROSITE" id="PS50206"/>
    </source>
</evidence>
<dbReference type="EMBL" id="CP025759">
    <property type="protein sequence ID" value="KGB77787.1"/>
    <property type="molecule type" value="Genomic_DNA"/>
</dbReference>
<dbReference type="Gene3D" id="3.50.50.60">
    <property type="entry name" value="FAD/NAD(P)-binding domain"/>
    <property type="match status" value="1"/>
</dbReference>
<dbReference type="Proteomes" id="UP000029445">
    <property type="component" value="Chromosome 1"/>
</dbReference>
<dbReference type="GO" id="GO:0051698">
    <property type="term" value="F:saccharopine oxidase activity"/>
    <property type="evidence" value="ECO:0007669"/>
    <property type="project" value="TreeGrafter"/>
</dbReference>